<protein>
    <submittedName>
        <fullName evidence="1">Uncharacterized protein</fullName>
    </submittedName>
</protein>
<accession>A0A0E9XM42</accession>
<name>A0A0E9XM42_ANGAN</name>
<dbReference type="EMBL" id="GBXM01004785">
    <property type="protein sequence ID" value="JAI03793.1"/>
    <property type="molecule type" value="Transcribed_RNA"/>
</dbReference>
<reference evidence="1" key="1">
    <citation type="submission" date="2014-11" db="EMBL/GenBank/DDBJ databases">
        <authorList>
            <person name="Amaro Gonzalez C."/>
        </authorList>
    </citation>
    <scope>NUCLEOTIDE SEQUENCE</scope>
</reference>
<proteinExistence type="predicted"/>
<evidence type="ECO:0000313" key="1">
    <source>
        <dbReference type="EMBL" id="JAI03793.1"/>
    </source>
</evidence>
<organism evidence="1">
    <name type="scientific">Anguilla anguilla</name>
    <name type="common">European freshwater eel</name>
    <name type="synonym">Muraena anguilla</name>
    <dbReference type="NCBI Taxonomy" id="7936"/>
    <lineage>
        <taxon>Eukaryota</taxon>
        <taxon>Metazoa</taxon>
        <taxon>Chordata</taxon>
        <taxon>Craniata</taxon>
        <taxon>Vertebrata</taxon>
        <taxon>Euteleostomi</taxon>
        <taxon>Actinopterygii</taxon>
        <taxon>Neopterygii</taxon>
        <taxon>Teleostei</taxon>
        <taxon>Anguilliformes</taxon>
        <taxon>Anguillidae</taxon>
        <taxon>Anguilla</taxon>
    </lineage>
</organism>
<dbReference type="AlphaFoldDB" id="A0A0E9XM42"/>
<reference evidence="1" key="2">
    <citation type="journal article" date="2015" name="Fish Shellfish Immunol.">
        <title>Early steps in the European eel (Anguilla anguilla)-Vibrio vulnificus interaction in the gills: Role of the RtxA13 toxin.</title>
        <authorList>
            <person name="Callol A."/>
            <person name="Pajuelo D."/>
            <person name="Ebbesson L."/>
            <person name="Teles M."/>
            <person name="MacKenzie S."/>
            <person name="Amaro C."/>
        </authorList>
    </citation>
    <scope>NUCLEOTIDE SEQUENCE</scope>
</reference>
<sequence length="36" mass="4133">MVWNQSGKHSNHFFCSVKMCFQLSPPHPKTLLPSFA</sequence>